<dbReference type="KEGG" id="tom:BWR18_14070"/>
<feature type="region of interest" description="Disordered" evidence="1">
    <location>
        <begin position="392"/>
        <end position="423"/>
    </location>
</feature>
<dbReference type="PANTHER" id="PTHR32027">
    <property type="entry name" value="CYTOSINE DEAMINASE"/>
    <property type="match status" value="1"/>
</dbReference>
<protein>
    <recommendedName>
        <fullName evidence="2">Amidohydrolase 3 domain-containing protein</fullName>
    </recommendedName>
</protein>
<dbReference type="PANTHER" id="PTHR32027:SF0">
    <property type="entry name" value="CYTOSINE DEAMINASE"/>
    <property type="match status" value="1"/>
</dbReference>
<evidence type="ECO:0000259" key="2">
    <source>
        <dbReference type="Pfam" id="PF07969"/>
    </source>
</evidence>
<dbReference type="InterPro" id="IPR052349">
    <property type="entry name" value="Metallo-hydrolase_Enzymes"/>
</dbReference>
<dbReference type="GO" id="GO:0006209">
    <property type="term" value="P:cytosine catabolic process"/>
    <property type="evidence" value="ECO:0007669"/>
    <property type="project" value="TreeGrafter"/>
</dbReference>
<dbReference type="Proteomes" id="UP000186336">
    <property type="component" value="Chromosome"/>
</dbReference>
<dbReference type="GO" id="GO:0004131">
    <property type="term" value="F:cytosine deaminase activity"/>
    <property type="evidence" value="ECO:0007669"/>
    <property type="project" value="TreeGrafter"/>
</dbReference>
<evidence type="ECO:0000313" key="3">
    <source>
        <dbReference type="EMBL" id="APX12687.1"/>
    </source>
</evidence>
<gene>
    <name evidence="3" type="ORF">BWR18_14070</name>
</gene>
<accession>A0A1P8MX57</accession>
<dbReference type="SUPFAM" id="SSF51556">
    <property type="entry name" value="Metallo-dependent hydrolases"/>
    <property type="match status" value="1"/>
</dbReference>
<dbReference type="AlphaFoldDB" id="A0A1P8MX57"/>
<evidence type="ECO:0000256" key="1">
    <source>
        <dbReference type="SAM" id="MobiDB-lite"/>
    </source>
</evidence>
<evidence type="ECO:0000313" key="4">
    <source>
        <dbReference type="Proteomes" id="UP000186336"/>
    </source>
</evidence>
<dbReference type="InterPro" id="IPR032466">
    <property type="entry name" value="Metal_Hydrolase"/>
</dbReference>
<dbReference type="RefSeq" id="WP_076629112.1">
    <property type="nucleotide sequence ID" value="NZ_CP019312.1"/>
</dbReference>
<name>A0A1P8MX57_9RHOB</name>
<reference evidence="3 4" key="1">
    <citation type="submission" date="2017-01" db="EMBL/GenBank/DDBJ databases">
        <title>Complete genome of Tateyamaria omphalii DOK1-4 isolated from seawater in Dokdo.</title>
        <authorList>
            <person name="Kim J.H."/>
            <person name="Chi W.-J."/>
        </authorList>
    </citation>
    <scope>NUCLEOTIDE SEQUENCE [LARGE SCALE GENOMIC DNA]</scope>
    <source>
        <strain evidence="3 4">DOK1-4</strain>
    </source>
</reference>
<dbReference type="Pfam" id="PF07969">
    <property type="entry name" value="Amidohydro_3"/>
    <property type="match status" value="1"/>
</dbReference>
<dbReference type="InterPro" id="IPR013108">
    <property type="entry name" value="Amidohydro_3"/>
</dbReference>
<proteinExistence type="predicted"/>
<dbReference type="STRING" id="299262.BWR18_14070"/>
<dbReference type="EMBL" id="CP019312">
    <property type="protein sequence ID" value="APX12687.1"/>
    <property type="molecule type" value="Genomic_DNA"/>
</dbReference>
<keyword evidence="4" id="KW-1185">Reference proteome</keyword>
<organism evidence="3 4">
    <name type="scientific">Tateyamaria omphalii</name>
    <dbReference type="NCBI Taxonomy" id="299262"/>
    <lineage>
        <taxon>Bacteria</taxon>
        <taxon>Pseudomonadati</taxon>
        <taxon>Pseudomonadota</taxon>
        <taxon>Alphaproteobacteria</taxon>
        <taxon>Rhodobacterales</taxon>
        <taxon>Roseobacteraceae</taxon>
        <taxon>Tateyamaria</taxon>
    </lineage>
</organism>
<sequence>MRSADALRNRSARVNVLVPQSLVSAPNSFGGVPHDDCLHGMPIITNGKLAGLAPPTGAPDRIVLPWLVEPHCHLDKCHTINRLGQVGGDLHQAIARQYADKIHWDEDDLRHRATQGLTEAQNNGCTLIRSHVDWADDPAPPLAWSVLVELAEDHPGLQLAALSGIELWSYPEFAGTVGDVLCLTDGVAGAFVYDDARTQAGLEAIFAAAQKHDLMLDFHVDEGLGDLNGLEMIADMALETGFDRPILCGHCVSLMDRSPRDVTRIADKLARAGITVCTLPATNLYLQGRTDGTPDRRGITRLRELNAAGVPIVFGSDNVADAFCPLGAHDPRAALALACVTAHLDPPLGDWLPGITTDAARALGEMPRMVDDADLTVLLTCDVTHTADLVSGRTPLRPATQTLGHGPKGAFKPENGAHSQKSS</sequence>
<dbReference type="Gene3D" id="3.20.20.140">
    <property type="entry name" value="Metal-dependent hydrolases"/>
    <property type="match status" value="1"/>
</dbReference>
<feature type="domain" description="Amidohydrolase 3" evidence="2">
    <location>
        <begin position="178"/>
        <end position="378"/>
    </location>
</feature>
<dbReference type="GO" id="GO:0035888">
    <property type="term" value="F:isoguanine deaminase activity"/>
    <property type="evidence" value="ECO:0007669"/>
    <property type="project" value="TreeGrafter"/>
</dbReference>